<evidence type="ECO:0000256" key="10">
    <source>
        <dbReference type="SAM" id="MobiDB-lite"/>
    </source>
</evidence>
<dbReference type="SMART" id="SM00220">
    <property type="entry name" value="S_TKc"/>
    <property type="match status" value="1"/>
</dbReference>
<dbReference type="Gene3D" id="3.30.200.20">
    <property type="entry name" value="Phosphorylase Kinase, domain 1"/>
    <property type="match status" value="1"/>
</dbReference>
<dbReference type="InterPro" id="IPR008271">
    <property type="entry name" value="Ser/Thr_kinase_AS"/>
</dbReference>
<evidence type="ECO:0000259" key="11">
    <source>
        <dbReference type="PROSITE" id="PS50011"/>
    </source>
</evidence>
<feature type="region of interest" description="Disordered" evidence="10">
    <location>
        <begin position="198"/>
        <end position="273"/>
    </location>
</feature>
<dbReference type="GO" id="GO:0004672">
    <property type="term" value="F:protein kinase activity"/>
    <property type="evidence" value="ECO:0007669"/>
    <property type="project" value="InterPro"/>
</dbReference>
<feature type="region of interest" description="Disordered" evidence="10">
    <location>
        <begin position="385"/>
        <end position="408"/>
    </location>
</feature>
<evidence type="ECO:0000256" key="5">
    <source>
        <dbReference type="ARBA" id="ARBA00022777"/>
    </source>
</evidence>
<gene>
    <name evidence="13" type="primary">LOC109727060</name>
</gene>
<keyword evidence="5" id="KW-0418">Kinase</keyword>
<dbReference type="Proteomes" id="UP000515123">
    <property type="component" value="Linkage group 22"/>
</dbReference>
<keyword evidence="7 8" id="KW-0067">ATP-binding</keyword>
<dbReference type="SUPFAM" id="SSF56112">
    <property type="entry name" value="Protein kinase-like (PK-like)"/>
    <property type="match status" value="1"/>
</dbReference>
<proteinExistence type="predicted"/>
<feature type="domain" description="Protein kinase" evidence="11">
    <location>
        <begin position="525"/>
        <end position="790"/>
    </location>
</feature>
<sequence length="793" mass="88602">MNFFRTITVLSPPPLSMDRSTTTASTRSTSTRPSDMSSGSGSSGLDDAETTLHSEEPSAAAPPTEREKVYVAAGKDVKEWKANLLWVLQNVPREKKIVILHVHRPAKTIPLMGGYFPADQLNDHEVATFRQIETQTMNKTMLKYQTMCARVKVRAEKLVIEMDDIVEGIVMLISQHQITELVMGAAADKQFTKEAVPNGYGLTGSQTPSSASITSHTEKLSSRTLPQGPVQLASFLSSPTHDTSIHGSRSTNFDSSVDPISLPLPGTRPGNPNGQSSIVINLWDGVPKKASHGSENSFHSVSDKVFNDMDSDLKFKGKSANGSPFHEVKGSKGDQQFSSLHHYMKDVGANNEIYKDFQSMLTETEKLRREAYQETLRHQIDERDLSDAPQSAKTFNNSYPKEMLPSREVPGMRGREATELEDVKRQRDEICEELQKEHEQRAQLELQIINSNRVIKDLQEKLSEAHCLLFSLEREQEELRQERDDALKEAERFRRRVKELGIIQCSTENFSEFSYAELEEAANNFDESLKIGEGGYGSVYKGVLRHTTVAIKLLNPQGMQGKSEFHKEMDVLSKVRHPNLVTLIGACPEAWALVYEFLPNGSLEDRLSCKNNTPPLTWQARTRIATEMCSALIFLHTHKPLTVIHGDLKPANILLDANFVSQLGDFGICRLLESNANTILFRCTHPMGTFVYMDPEFLASGELRPCSDVYSYGIILLRLLTGKPALGIINEVHDAVEKGRLSEILDASAGEWPFEQAEQLAELGLKCCEIKRKNRPDLAGEAWNILEPMMKAS</sequence>
<evidence type="ECO:0000256" key="4">
    <source>
        <dbReference type="ARBA" id="ARBA00022741"/>
    </source>
</evidence>
<dbReference type="Pfam" id="PF00069">
    <property type="entry name" value="Pkinase"/>
    <property type="match status" value="1"/>
</dbReference>
<accession>A0A6P5GV66</accession>
<keyword evidence="6" id="KW-0833">Ubl conjugation pathway</keyword>
<dbReference type="OrthoDB" id="4062651at2759"/>
<dbReference type="PANTHER" id="PTHR45647">
    <property type="entry name" value="OS02G0152300 PROTEIN"/>
    <property type="match status" value="1"/>
</dbReference>
<dbReference type="InterPro" id="IPR011009">
    <property type="entry name" value="Kinase-like_dom_sf"/>
</dbReference>
<dbReference type="Gene3D" id="3.40.50.620">
    <property type="entry name" value="HUPs"/>
    <property type="match status" value="1"/>
</dbReference>
<evidence type="ECO:0000256" key="1">
    <source>
        <dbReference type="ARBA" id="ARBA00000900"/>
    </source>
</evidence>
<feature type="region of interest" description="Disordered" evidence="10">
    <location>
        <begin position="14"/>
        <end position="66"/>
    </location>
</feature>
<evidence type="ECO:0000256" key="3">
    <source>
        <dbReference type="ARBA" id="ARBA00022679"/>
    </source>
</evidence>
<name>A0A6P5GV66_ANACO</name>
<dbReference type="RefSeq" id="XP_020112521.1">
    <property type="nucleotide sequence ID" value="XM_020256932.1"/>
</dbReference>
<protein>
    <recommendedName>
        <fullName evidence="2">RING-type E3 ubiquitin transferase</fullName>
        <ecNumber evidence="2">2.3.2.27</ecNumber>
    </recommendedName>
</protein>
<feature type="compositionally biased region" description="Polar residues" evidence="10">
    <location>
        <begin position="234"/>
        <end position="255"/>
    </location>
</feature>
<dbReference type="InterPro" id="IPR000719">
    <property type="entry name" value="Prot_kinase_dom"/>
</dbReference>
<feature type="compositionally biased region" description="Polar residues" evidence="10">
    <location>
        <begin position="388"/>
        <end position="399"/>
    </location>
</feature>
<dbReference type="PROSITE" id="PS00107">
    <property type="entry name" value="PROTEIN_KINASE_ATP"/>
    <property type="match status" value="1"/>
</dbReference>
<dbReference type="GO" id="GO:0061630">
    <property type="term" value="F:ubiquitin protein ligase activity"/>
    <property type="evidence" value="ECO:0007669"/>
    <property type="project" value="UniProtKB-EC"/>
</dbReference>
<evidence type="ECO:0000256" key="8">
    <source>
        <dbReference type="PROSITE-ProRule" id="PRU10141"/>
    </source>
</evidence>
<keyword evidence="3" id="KW-0808">Transferase</keyword>
<evidence type="ECO:0000256" key="2">
    <source>
        <dbReference type="ARBA" id="ARBA00012483"/>
    </source>
</evidence>
<evidence type="ECO:0000256" key="7">
    <source>
        <dbReference type="ARBA" id="ARBA00022840"/>
    </source>
</evidence>
<dbReference type="InterPro" id="IPR051348">
    <property type="entry name" value="U-box_ubiquitin_ligases"/>
</dbReference>
<organism evidence="12 13">
    <name type="scientific">Ananas comosus</name>
    <name type="common">Pineapple</name>
    <name type="synonym">Ananas ananas</name>
    <dbReference type="NCBI Taxonomy" id="4615"/>
    <lineage>
        <taxon>Eukaryota</taxon>
        <taxon>Viridiplantae</taxon>
        <taxon>Streptophyta</taxon>
        <taxon>Embryophyta</taxon>
        <taxon>Tracheophyta</taxon>
        <taxon>Spermatophyta</taxon>
        <taxon>Magnoliopsida</taxon>
        <taxon>Liliopsida</taxon>
        <taxon>Poales</taxon>
        <taxon>Bromeliaceae</taxon>
        <taxon>Bromelioideae</taxon>
        <taxon>Ananas</taxon>
    </lineage>
</organism>
<feature type="coiled-coil region" evidence="9">
    <location>
        <begin position="417"/>
        <end position="496"/>
    </location>
</feature>
<dbReference type="PROSITE" id="PS50011">
    <property type="entry name" value="PROTEIN_KINASE_DOM"/>
    <property type="match status" value="1"/>
</dbReference>
<dbReference type="GeneID" id="109727060"/>
<feature type="binding site" evidence="8">
    <location>
        <position position="552"/>
    </location>
    <ligand>
        <name>ATP</name>
        <dbReference type="ChEBI" id="CHEBI:30616"/>
    </ligand>
</feature>
<dbReference type="InterPro" id="IPR017441">
    <property type="entry name" value="Protein_kinase_ATP_BS"/>
</dbReference>
<dbReference type="Gene3D" id="1.10.510.10">
    <property type="entry name" value="Transferase(Phosphotransferase) domain 1"/>
    <property type="match status" value="1"/>
</dbReference>
<evidence type="ECO:0000313" key="13">
    <source>
        <dbReference type="RefSeq" id="XP_020112521.1"/>
    </source>
</evidence>
<evidence type="ECO:0000256" key="9">
    <source>
        <dbReference type="SAM" id="Coils"/>
    </source>
</evidence>
<evidence type="ECO:0000256" key="6">
    <source>
        <dbReference type="ARBA" id="ARBA00022786"/>
    </source>
</evidence>
<dbReference type="GO" id="GO:0005524">
    <property type="term" value="F:ATP binding"/>
    <property type="evidence" value="ECO:0007669"/>
    <property type="project" value="UniProtKB-UniRule"/>
</dbReference>
<keyword evidence="9" id="KW-0175">Coiled coil</keyword>
<keyword evidence="12" id="KW-1185">Reference proteome</keyword>
<reference evidence="12" key="1">
    <citation type="journal article" date="2015" name="Nat. Genet.">
        <title>The pineapple genome and the evolution of CAM photosynthesis.</title>
        <authorList>
            <person name="Ming R."/>
            <person name="VanBuren R."/>
            <person name="Wai C.M."/>
            <person name="Tang H."/>
            <person name="Schatz M.C."/>
            <person name="Bowers J.E."/>
            <person name="Lyons E."/>
            <person name="Wang M.L."/>
            <person name="Chen J."/>
            <person name="Biggers E."/>
            <person name="Zhang J."/>
            <person name="Huang L."/>
            <person name="Zhang L."/>
            <person name="Miao W."/>
            <person name="Zhang J."/>
            <person name="Ye Z."/>
            <person name="Miao C."/>
            <person name="Lin Z."/>
            <person name="Wang H."/>
            <person name="Zhou H."/>
            <person name="Yim W.C."/>
            <person name="Priest H.D."/>
            <person name="Zheng C."/>
            <person name="Woodhouse M."/>
            <person name="Edger P.P."/>
            <person name="Guyot R."/>
            <person name="Guo H.B."/>
            <person name="Guo H."/>
            <person name="Zheng G."/>
            <person name="Singh R."/>
            <person name="Sharma A."/>
            <person name="Min X."/>
            <person name="Zheng Y."/>
            <person name="Lee H."/>
            <person name="Gurtowski J."/>
            <person name="Sedlazeck F.J."/>
            <person name="Harkess A."/>
            <person name="McKain M.R."/>
            <person name="Liao Z."/>
            <person name="Fang J."/>
            <person name="Liu J."/>
            <person name="Zhang X."/>
            <person name="Zhang Q."/>
            <person name="Hu W."/>
            <person name="Qin Y."/>
            <person name="Wang K."/>
            <person name="Chen L.Y."/>
            <person name="Shirley N."/>
            <person name="Lin Y.R."/>
            <person name="Liu L.Y."/>
            <person name="Hernandez A.G."/>
            <person name="Wright C.L."/>
            <person name="Bulone V."/>
            <person name="Tuskan G.A."/>
            <person name="Heath K."/>
            <person name="Zee F."/>
            <person name="Moore P.H."/>
            <person name="Sunkar R."/>
            <person name="Leebens-Mack J.H."/>
            <person name="Mockler T."/>
            <person name="Bennetzen J.L."/>
            <person name="Freeling M."/>
            <person name="Sankoff D."/>
            <person name="Paterson A.H."/>
            <person name="Zhu X."/>
            <person name="Yang X."/>
            <person name="Smith J.A."/>
            <person name="Cushman J.C."/>
            <person name="Paull R.E."/>
            <person name="Yu Q."/>
        </authorList>
    </citation>
    <scope>NUCLEOTIDE SEQUENCE [LARGE SCALE GENOMIC DNA]</scope>
    <source>
        <strain evidence="12">cv. F153</strain>
    </source>
</reference>
<keyword evidence="4 8" id="KW-0547">Nucleotide-binding</keyword>
<feature type="compositionally biased region" description="Low complexity" evidence="10">
    <location>
        <begin position="16"/>
        <end position="44"/>
    </location>
</feature>
<dbReference type="InterPro" id="IPR014729">
    <property type="entry name" value="Rossmann-like_a/b/a_fold"/>
</dbReference>
<dbReference type="PANTHER" id="PTHR45647:SF153">
    <property type="entry name" value="PROTEIN KINASE DOMAIN-CONTAINING PROTEIN"/>
    <property type="match status" value="1"/>
</dbReference>
<reference evidence="13" key="2">
    <citation type="submission" date="2025-08" db="UniProtKB">
        <authorList>
            <consortium name="RefSeq"/>
        </authorList>
    </citation>
    <scope>IDENTIFICATION</scope>
    <source>
        <tissue evidence="13">Leaf</tissue>
    </source>
</reference>
<dbReference type="PROSITE" id="PS00108">
    <property type="entry name" value="PROTEIN_KINASE_ST"/>
    <property type="match status" value="1"/>
</dbReference>
<dbReference type="EC" id="2.3.2.27" evidence="2"/>
<evidence type="ECO:0000313" key="12">
    <source>
        <dbReference type="Proteomes" id="UP000515123"/>
    </source>
</evidence>
<dbReference type="AlphaFoldDB" id="A0A6P5GV66"/>
<comment type="catalytic activity">
    <reaction evidence="1">
        <text>S-ubiquitinyl-[E2 ubiquitin-conjugating enzyme]-L-cysteine + [acceptor protein]-L-lysine = [E2 ubiquitin-conjugating enzyme]-L-cysteine + N(6)-ubiquitinyl-[acceptor protein]-L-lysine.</text>
        <dbReference type="EC" id="2.3.2.27"/>
    </reaction>
</comment>
<dbReference type="FunFam" id="3.30.200.20:FF:000162">
    <property type="entry name" value="Adenine nucleotide alpha hydrolase-like domain kinase"/>
    <property type="match status" value="1"/>
</dbReference>
<dbReference type="CDD" id="cd01989">
    <property type="entry name" value="USP_STK_Ubox_N"/>
    <property type="match status" value="1"/>
</dbReference>
<feature type="compositionally biased region" description="Polar residues" evidence="10">
    <location>
        <begin position="203"/>
        <end position="215"/>
    </location>
</feature>